<dbReference type="GO" id="GO:0008168">
    <property type="term" value="F:methyltransferase activity"/>
    <property type="evidence" value="ECO:0007669"/>
    <property type="project" value="UniProtKB-KW"/>
</dbReference>
<evidence type="ECO:0000313" key="6">
    <source>
        <dbReference type="Proteomes" id="UP000288805"/>
    </source>
</evidence>
<evidence type="ECO:0000256" key="3">
    <source>
        <dbReference type="ARBA" id="ARBA00022723"/>
    </source>
</evidence>
<dbReference type="Pfam" id="PF03492">
    <property type="entry name" value="Methyltransf_7"/>
    <property type="match status" value="1"/>
</dbReference>
<keyword evidence="3" id="KW-0479">Metal-binding</keyword>
<dbReference type="Gene3D" id="3.40.50.150">
    <property type="entry name" value="Vaccinia Virus protein VP39"/>
    <property type="match status" value="1"/>
</dbReference>
<gene>
    <name evidence="5" type="primary">BSMT1_1</name>
    <name evidence="5" type="ORF">CK203_010619</name>
</gene>
<accession>A0A438JT33</accession>
<keyword evidence="1 5" id="KW-0489">Methyltransferase</keyword>
<reference evidence="5 6" key="1">
    <citation type="journal article" date="2018" name="PLoS Genet.">
        <title>Population sequencing reveals clonal diversity and ancestral inbreeding in the grapevine cultivar Chardonnay.</title>
        <authorList>
            <person name="Roach M.J."/>
            <person name="Johnson D.L."/>
            <person name="Bohlmann J."/>
            <person name="van Vuuren H.J."/>
            <person name="Jones S.J."/>
            <person name="Pretorius I.S."/>
            <person name="Schmidt S.A."/>
            <person name="Borneman A.R."/>
        </authorList>
    </citation>
    <scope>NUCLEOTIDE SEQUENCE [LARGE SCALE GENOMIC DNA]</scope>
    <source>
        <strain evidence="6">cv. Chardonnay</strain>
        <tissue evidence="5">Leaf</tissue>
    </source>
</reference>
<sequence length="364" mass="41141">MEGERVLRMNDGTGKTSYANNSRLARAVIAKAKPVLEENIKEVYAGNMFPECLKVADLGCSSGPNTLIVVSQMLDAIATTCTLLNRRPPALQVFLNDLPGNDFNTLFKSLPSFYEEVKKKGGRFGACFTVGAPGSFYRNLFPNNTMHFVHSSYSLHWLSRVPKELETGQVLNKGNICIAKTSPPGVFKAYFEQFERDFTLFLRWRSEEIVPRGGMVLTVMGSVRSDDPCFHWELLGRALNDMVLQRLLPEAKLDSFNLPYYGPTAEEVRRLIEAQGSFTLNRLEVFNMEWDPNMNRDEGFDEQESGKLVSDMLRAVGEPMLKHHFGLEIMDDLFSRVTEKIIDCIVTEKWQSTNLNISLTRKGA</sequence>
<evidence type="ECO:0000256" key="2">
    <source>
        <dbReference type="ARBA" id="ARBA00022679"/>
    </source>
</evidence>
<evidence type="ECO:0000256" key="4">
    <source>
        <dbReference type="ARBA" id="ARBA00022842"/>
    </source>
</evidence>
<evidence type="ECO:0000256" key="1">
    <source>
        <dbReference type="ARBA" id="ARBA00022603"/>
    </source>
</evidence>
<dbReference type="InterPro" id="IPR042086">
    <property type="entry name" value="MeTrfase_capping"/>
</dbReference>
<dbReference type="InterPro" id="IPR029063">
    <property type="entry name" value="SAM-dependent_MTases_sf"/>
</dbReference>
<dbReference type="Proteomes" id="UP000288805">
    <property type="component" value="Unassembled WGS sequence"/>
</dbReference>
<name>A0A438JT33_VITVI</name>
<dbReference type="Gene3D" id="1.10.1200.270">
    <property type="entry name" value="Methyltransferase, alpha-helical capping domain"/>
    <property type="match status" value="1"/>
</dbReference>
<dbReference type="InterPro" id="IPR005299">
    <property type="entry name" value="MeTrfase_7"/>
</dbReference>
<comment type="caution">
    <text evidence="5">The sequence shown here is derived from an EMBL/GenBank/DDBJ whole genome shotgun (WGS) entry which is preliminary data.</text>
</comment>
<proteinExistence type="predicted"/>
<evidence type="ECO:0000313" key="5">
    <source>
        <dbReference type="EMBL" id="RVX12124.1"/>
    </source>
</evidence>
<dbReference type="AlphaFoldDB" id="A0A438JT33"/>
<organism evidence="5 6">
    <name type="scientific">Vitis vinifera</name>
    <name type="common">Grape</name>
    <dbReference type="NCBI Taxonomy" id="29760"/>
    <lineage>
        <taxon>Eukaryota</taxon>
        <taxon>Viridiplantae</taxon>
        <taxon>Streptophyta</taxon>
        <taxon>Embryophyta</taxon>
        <taxon>Tracheophyta</taxon>
        <taxon>Spermatophyta</taxon>
        <taxon>Magnoliopsida</taxon>
        <taxon>eudicotyledons</taxon>
        <taxon>Gunneridae</taxon>
        <taxon>Pentapetalae</taxon>
        <taxon>rosids</taxon>
        <taxon>Vitales</taxon>
        <taxon>Vitaceae</taxon>
        <taxon>Viteae</taxon>
        <taxon>Vitis</taxon>
    </lineage>
</organism>
<dbReference type="EMBL" id="QGNW01000028">
    <property type="protein sequence ID" value="RVX12124.1"/>
    <property type="molecule type" value="Genomic_DNA"/>
</dbReference>
<keyword evidence="4" id="KW-0460">Magnesium</keyword>
<dbReference type="GO" id="GO:0032259">
    <property type="term" value="P:methylation"/>
    <property type="evidence" value="ECO:0007669"/>
    <property type="project" value="UniProtKB-KW"/>
</dbReference>
<dbReference type="SUPFAM" id="SSF53335">
    <property type="entry name" value="S-adenosyl-L-methionine-dependent methyltransferases"/>
    <property type="match status" value="1"/>
</dbReference>
<keyword evidence="2 5" id="KW-0808">Transferase</keyword>
<dbReference type="PANTHER" id="PTHR31009">
    <property type="entry name" value="S-ADENOSYL-L-METHIONINE:CARBOXYL METHYLTRANSFERASE FAMILY PROTEIN"/>
    <property type="match status" value="1"/>
</dbReference>
<protein>
    <submittedName>
        <fullName evidence="5">Salicylate/benzoate carboxyl methyltransferase</fullName>
    </submittedName>
</protein>
<dbReference type="GO" id="GO:0046872">
    <property type="term" value="F:metal ion binding"/>
    <property type="evidence" value="ECO:0007669"/>
    <property type="project" value="UniProtKB-KW"/>
</dbReference>